<proteinExistence type="predicted"/>
<evidence type="ECO:0000313" key="2">
    <source>
        <dbReference type="Proteomes" id="UP000252519"/>
    </source>
</evidence>
<sequence length="85" mass="9841">MRKVVVILVSLLVAASSVVLALYFNNFWPFKGIPFVNETRLAFDPLQMLLRFNLRQVDELCSEKTKYCFTITDRLENATGRKLRA</sequence>
<accession>A0A368GKZ8</accession>
<name>A0A368GKZ8_ANCCA</name>
<comment type="caution">
    <text evidence="1">The sequence shown here is derived from an EMBL/GenBank/DDBJ whole genome shotgun (WGS) entry which is preliminary data.</text>
</comment>
<organism evidence="1 2">
    <name type="scientific">Ancylostoma caninum</name>
    <name type="common">Dog hookworm</name>
    <dbReference type="NCBI Taxonomy" id="29170"/>
    <lineage>
        <taxon>Eukaryota</taxon>
        <taxon>Metazoa</taxon>
        <taxon>Ecdysozoa</taxon>
        <taxon>Nematoda</taxon>
        <taxon>Chromadorea</taxon>
        <taxon>Rhabditida</taxon>
        <taxon>Rhabditina</taxon>
        <taxon>Rhabditomorpha</taxon>
        <taxon>Strongyloidea</taxon>
        <taxon>Ancylostomatidae</taxon>
        <taxon>Ancylostomatinae</taxon>
        <taxon>Ancylostoma</taxon>
    </lineage>
</organism>
<dbReference type="Proteomes" id="UP000252519">
    <property type="component" value="Unassembled WGS sequence"/>
</dbReference>
<protein>
    <submittedName>
        <fullName evidence="1">Uncharacterized protein</fullName>
    </submittedName>
</protein>
<dbReference type="OrthoDB" id="10377411at2759"/>
<evidence type="ECO:0000313" key="1">
    <source>
        <dbReference type="EMBL" id="RCN43567.1"/>
    </source>
</evidence>
<dbReference type="EMBL" id="JOJR01000153">
    <property type="protein sequence ID" value="RCN43567.1"/>
    <property type="molecule type" value="Genomic_DNA"/>
</dbReference>
<keyword evidence="2" id="KW-1185">Reference proteome</keyword>
<gene>
    <name evidence="1" type="ORF">ANCCAN_10466</name>
</gene>
<dbReference type="AlphaFoldDB" id="A0A368GKZ8"/>
<reference evidence="1 2" key="1">
    <citation type="submission" date="2014-10" db="EMBL/GenBank/DDBJ databases">
        <title>Draft genome of the hookworm Ancylostoma caninum.</title>
        <authorList>
            <person name="Mitreva M."/>
        </authorList>
    </citation>
    <scope>NUCLEOTIDE SEQUENCE [LARGE SCALE GENOMIC DNA]</scope>
    <source>
        <strain evidence="1 2">Baltimore</strain>
    </source>
</reference>